<feature type="domain" description="Methylene-tetrahydromethanopterin dehydrogenase N-terminal" evidence="2">
    <location>
        <begin position="19"/>
        <end position="100"/>
    </location>
</feature>
<organism evidence="3 4">
    <name type="scientific">Arboricoccus pini</name>
    <dbReference type="NCBI Taxonomy" id="1963835"/>
    <lineage>
        <taxon>Bacteria</taxon>
        <taxon>Pseudomonadati</taxon>
        <taxon>Pseudomonadota</taxon>
        <taxon>Alphaproteobacteria</taxon>
        <taxon>Geminicoccales</taxon>
        <taxon>Geminicoccaceae</taxon>
        <taxon>Arboricoccus</taxon>
    </lineage>
</organism>
<gene>
    <name evidence="3" type="ORF">SAMN07250955_11872</name>
</gene>
<evidence type="ECO:0000313" key="4">
    <source>
        <dbReference type="Proteomes" id="UP000197065"/>
    </source>
</evidence>
<accession>A0A212RZS3</accession>
<dbReference type="GO" id="GO:0016491">
    <property type="term" value="F:oxidoreductase activity"/>
    <property type="evidence" value="ECO:0007669"/>
    <property type="project" value="UniProtKB-KW"/>
</dbReference>
<keyword evidence="4" id="KW-1185">Reference proteome</keyword>
<reference evidence="3 4" key="1">
    <citation type="submission" date="2017-06" db="EMBL/GenBank/DDBJ databases">
        <authorList>
            <person name="Kim H.J."/>
            <person name="Triplett B.A."/>
        </authorList>
    </citation>
    <scope>NUCLEOTIDE SEQUENCE [LARGE SCALE GENOMIC DNA]</scope>
    <source>
        <strain evidence="3 4">B29T1</strain>
    </source>
</reference>
<evidence type="ECO:0000313" key="3">
    <source>
        <dbReference type="EMBL" id="SNB78407.1"/>
    </source>
</evidence>
<dbReference type="EMBL" id="FYEH01000018">
    <property type="protein sequence ID" value="SNB78407.1"/>
    <property type="molecule type" value="Genomic_DNA"/>
</dbReference>
<dbReference type="Proteomes" id="UP000197065">
    <property type="component" value="Unassembled WGS sequence"/>
</dbReference>
<dbReference type="InterPro" id="IPR036291">
    <property type="entry name" value="NAD(P)-bd_dom_sf"/>
</dbReference>
<proteinExistence type="predicted"/>
<dbReference type="OrthoDB" id="7929761at2"/>
<dbReference type="Pfam" id="PF09176">
    <property type="entry name" value="Mpt_N"/>
    <property type="match status" value="1"/>
</dbReference>
<name>A0A212RZS3_9PROT</name>
<dbReference type="SUPFAM" id="SSF51735">
    <property type="entry name" value="NAD(P)-binding Rossmann-fold domains"/>
    <property type="match status" value="1"/>
</dbReference>
<dbReference type="InterPro" id="IPR046346">
    <property type="entry name" value="Aminoacid_DH-like_N_sf"/>
</dbReference>
<dbReference type="SUPFAM" id="SSF53223">
    <property type="entry name" value="Aminoacid dehydrogenase-like, N-terminal domain"/>
    <property type="match status" value="1"/>
</dbReference>
<keyword evidence="1" id="KW-0560">Oxidoreductase</keyword>
<dbReference type="RefSeq" id="WP_088562883.1">
    <property type="nucleotide sequence ID" value="NZ_FYEH01000018.1"/>
</dbReference>
<protein>
    <submittedName>
        <fullName evidence="3">Methylenetetrahydromethanopterin dehydrogenase (NADP)</fullName>
    </submittedName>
</protein>
<evidence type="ECO:0000256" key="1">
    <source>
        <dbReference type="ARBA" id="ARBA00023002"/>
    </source>
</evidence>
<dbReference type="AlphaFoldDB" id="A0A212RZS3"/>
<dbReference type="Gene3D" id="3.40.50.720">
    <property type="entry name" value="NAD(P)-binding Rossmann-like Domain"/>
    <property type="match status" value="1"/>
</dbReference>
<sequence>MTQKRAILHFITPLKNVSPFDVNMATDSGFDVIVPYTDVDLKEVQALVQDAIFSRAPEDGALTAVLIGGRDPLLAFDMFDRAKNSMVKPHFEISVMTDPSGAFTTAAGMVAITEKHLKAKNLTLNGLDVVVFGATGPVGSIAGLMAAQSGAKVTLVGYDGLQRVSARADAFGERFGVALAGADGSDEAKKAALIDKADIILSAGPAGQQIVSAANLKTASKLKVAVDVNAVPPAGVEGLDAFADGTPIPGTNGVGVGALAIGNVKFKTEHELLEKMRSGTERFYAGVAESLEAARRHAGV</sequence>
<evidence type="ECO:0000259" key="2">
    <source>
        <dbReference type="Pfam" id="PF09176"/>
    </source>
</evidence>
<dbReference type="InterPro" id="IPR015259">
    <property type="entry name" value="Methyl-teptahyd_DH_N"/>
</dbReference>
<dbReference type="InterPro" id="IPR037089">
    <property type="entry name" value="Methyl-teptahyd_DH_N_sf"/>
</dbReference>
<dbReference type="Gene3D" id="3.40.50.10280">
    <property type="entry name" value="Methylene-tetrahydromethanopterin dehydrogenase, N-terminal domain"/>
    <property type="match status" value="1"/>
</dbReference>